<evidence type="ECO:0000313" key="2">
    <source>
        <dbReference type="Proteomes" id="UP001060215"/>
    </source>
</evidence>
<gene>
    <name evidence="1" type="ORF">LOK49_LG02G03839</name>
</gene>
<dbReference type="Proteomes" id="UP001060215">
    <property type="component" value="Chromosome 3"/>
</dbReference>
<protein>
    <submittedName>
        <fullName evidence="1">Uncharacterized protein</fullName>
    </submittedName>
</protein>
<comment type="caution">
    <text evidence="1">The sequence shown here is derived from an EMBL/GenBank/DDBJ whole genome shotgun (WGS) entry which is preliminary data.</text>
</comment>
<dbReference type="EMBL" id="CM045760">
    <property type="protein sequence ID" value="KAI8026337.1"/>
    <property type="molecule type" value="Genomic_DNA"/>
</dbReference>
<sequence>METGVDRADIGLHLHPSIPIACHLRHCHLLVVTLPIHKLQGTDATHHDQLAALPLPVAHTAYRHHAFRINQWQVQLLVFAVGAQPDSPE</sequence>
<reference evidence="1 2" key="1">
    <citation type="journal article" date="2022" name="Plant J.">
        <title>Chromosome-level genome of Camellia lanceoleosa provides a valuable resource for understanding genome evolution and self-incompatibility.</title>
        <authorList>
            <person name="Gong W."/>
            <person name="Xiao S."/>
            <person name="Wang L."/>
            <person name="Liao Z."/>
            <person name="Chang Y."/>
            <person name="Mo W."/>
            <person name="Hu G."/>
            <person name="Li W."/>
            <person name="Zhao G."/>
            <person name="Zhu H."/>
            <person name="Hu X."/>
            <person name="Ji K."/>
            <person name="Xiang X."/>
            <person name="Song Q."/>
            <person name="Yuan D."/>
            <person name="Jin S."/>
            <person name="Zhang L."/>
        </authorList>
    </citation>
    <scope>NUCLEOTIDE SEQUENCE [LARGE SCALE GENOMIC DNA]</scope>
    <source>
        <strain evidence="1">SQ_2022a</strain>
    </source>
</reference>
<accession>A0ACC0IN63</accession>
<evidence type="ECO:0000313" key="1">
    <source>
        <dbReference type="EMBL" id="KAI8026337.1"/>
    </source>
</evidence>
<proteinExistence type="predicted"/>
<organism evidence="1 2">
    <name type="scientific">Camellia lanceoleosa</name>
    <dbReference type="NCBI Taxonomy" id="1840588"/>
    <lineage>
        <taxon>Eukaryota</taxon>
        <taxon>Viridiplantae</taxon>
        <taxon>Streptophyta</taxon>
        <taxon>Embryophyta</taxon>
        <taxon>Tracheophyta</taxon>
        <taxon>Spermatophyta</taxon>
        <taxon>Magnoliopsida</taxon>
        <taxon>eudicotyledons</taxon>
        <taxon>Gunneridae</taxon>
        <taxon>Pentapetalae</taxon>
        <taxon>asterids</taxon>
        <taxon>Ericales</taxon>
        <taxon>Theaceae</taxon>
        <taxon>Camellia</taxon>
    </lineage>
</organism>
<name>A0ACC0IN63_9ERIC</name>
<keyword evidence="2" id="KW-1185">Reference proteome</keyword>